<evidence type="ECO:0000256" key="1">
    <source>
        <dbReference type="ARBA" id="ARBA00004141"/>
    </source>
</evidence>
<proteinExistence type="inferred from homology"/>
<name>A0A182FBG7_ANOAL</name>
<keyword evidence="6" id="KW-1133">Transmembrane helix</keyword>
<evidence type="ECO:0000313" key="14">
    <source>
        <dbReference type="Proteomes" id="UP000069272"/>
    </source>
</evidence>
<dbReference type="Proteomes" id="UP000069272">
    <property type="component" value="Chromosome 3R"/>
</dbReference>
<evidence type="ECO:0000256" key="11">
    <source>
        <dbReference type="ARBA" id="ARBA00023303"/>
    </source>
</evidence>
<evidence type="ECO:0000313" key="13">
    <source>
        <dbReference type="EnsemblMetazoa" id="AALB003850-PA"/>
    </source>
</evidence>
<evidence type="ECO:0000256" key="10">
    <source>
        <dbReference type="ARBA" id="ARBA00023201"/>
    </source>
</evidence>
<dbReference type="PRINTS" id="PR01078">
    <property type="entry name" value="AMINACHANNEL"/>
</dbReference>
<evidence type="ECO:0000256" key="2">
    <source>
        <dbReference type="ARBA" id="ARBA00007193"/>
    </source>
</evidence>
<keyword evidence="11 12" id="KW-0407">Ion channel</keyword>
<keyword evidence="4 12" id="KW-0894">Sodium channel</keyword>
<reference evidence="13 14" key="1">
    <citation type="journal article" date="2017" name="G3 (Bethesda)">
        <title>The Physical Genome Mapping of Anopheles albimanus Corrected Scaffold Misassemblies and Identified Interarm Rearrangements in Genus Anopheles.</title>
        <authorList>
            <person name="Artemov G.N."/>
            <person name="Peery A.N."/>
            <person name="Jiang X."/>
            <person name="Tu Z."/>
            <person name="Stegniy V.N."/>
            <person name="Sharakhova M.V."/>
            <person name="Sharakhov I.V."/>
        </authorList>
    </citation>
    <scope>NUCLEOTIDE SEQUENCE [LARGE SCALE GENOMIC DNA]</scope>
    <source>
        <strain evidence="13 14">ALBI9_A</strain>
    </source>
</reference>
<dbReference type="InterPro" id="IPR001873">
    <property type="entry name" value="ENaC"/>
</dbReference>
<keyword evidence="10 12" id="KW-0739">Sodium transport</keyword>
<dbReference type="AlphaFoldDB" id="A0A182FBG7"/>
<dbReference type="Gene3D" id="2.60.470.10">
    <property type="entry name" value="Acid-sensing ion channels like domains"/>
    <property type="match status" value="1"/>
</dbReference>
<accession>A0A182FBG7</accession>
<dbReference type="STRING" id="7167.A0A182FBG7"/>
<comment type="subcellular location">
    <subcellularLocation>
        <location evidence="1">Membrane</location>
        <topology evidence="1">Multi-pass membrane protein</topology>
    </subcellularLocation>
</comment>
<evidence type="ECO:0000256" key="12">
    <source>
        <dbReference type="RuleBase" id="RU000679"/>
    </source>
</evidence>
<dbReference type="GO" id="GO:0005886">
    <property type="term" value="C:plasma membrane"/>
    <property type="evidence" value="ECO:0007669"/>
    <property type="project" value="TreeGrafter"/>
</dbReference>
<keyword evidence="3 12" id="KW-0813">Transport</keyword>
<organism evidence="13 14">
    <name type="scientific">Anopheles albimanus</name>
    <name type="common">New world malaria mosquito</name>
    <dbReference type="NCBI Taxonomy" id="7167"/>
    <lineage>
        <taxon>Eukaryota</taxon>
        <taxon>Metazoa</taxon>
        <taxon>Ecdysozoa</taxon>
        <taxon>Arthropoda</taxon>
        <taxon>Hexapoda</taxon>
        <taxon>Insecta</taxon>
        <taxon>Pterygota</taxon>
        <taxon>Neoptera</taxon>
        <taxon>Endopterygota</taxon>
        <taxon>Diptera</taxon>
        <taxon>Nematocera</taxon>
        <taxon>Culicoidea</taxon>
        <taxon>Culicidae</taxon>
        <taxon>Anophelinae</taxon>
        <taxon>Anopheles</taxon>
    </lineage>
</organism>
<dbReference type="GO" id="GO:0015280">
    <property type="term" value="F:ligand-gated sodium channel activity"/>
    <property type="evidence" value="ECO:0007669"/>
    <property type="project" value="TreeGrafter"/>
</dbReference>
<protein>
    <recommendedName>
        <fullName evidence="15">Pickpocket</fullName>
    </recommendedName>
</protein>
<evidence type="ECO:0000256" key="8">
    <source>
        <dbReference type="ARBA" id="ARBA00023065"/>
    </source>
</evidence>
<dbReference type="EnsemblMetazoa" id="AALB003850-RA">
    <property type="protein sequence ID" value="AALB003850-PA"/>
    <property type="gene ID" value="AALB003850"/>
</dbReference>
<dbReference type="PANTHER" id="PTHR11690:SF288">
    <property type="entry name" value="AMILORIDE-SENSITIVE NA+ CHANNEL-RELATED"/>
    <property type="match status" value="1"/>
</dbReference>
<dbReference type="VEuPathDB" id="VectorBase:AALB20_032285"/>
<reference evidence="13" key="2">
    <citation type="submission" date="2022-08" db="UniProtKB">
        <authorList>
            <consortium name="EnsemblMetazoa"/>
        </authorList>
    </citation>
    <scope>IDENTIFICATION</scope>
    <source>
        <strain evidence="13">STECLA/ALBI9_A</strain>
    </source>
</reference>
<comment type="similarity">
    <text evidence="2 12">Belongs to the amiloride-sensitive sodium channel (TC 1.A.6) family.</text>
</comment>
<sequence length="558" mass="63849">MVKTTLPALRSEPTRINQVALWHTGYSSVPSKKESERSLWVDYCKNSTIHGFKYFVGSKRTLVERLIYSVYKKWDLEPVVVTFAEKSIPVFSIPFPAIMVCPEIKARREVFNFTNSFELYSEPGIAQFMAKAQLSGSFNWLESIPGVDRLEALLQVCDSSFGVDMNNNSYDDDLAARLQEMAIPFEDIFVSCGWRARPVDCGLLFKKQLTEAGICYTFNSLAADDLMRKEALHPDYVFPEENISSMFWSMDEGFHDGTVGDSYPRRTFGAGIRAGMFVILKARMKDADYLCSGFKVHLYPPHQYPRVYTQFFRVPLGQEVSVSVDPLVIDTSPKIKSYNSNRRKCFYNRERKLRFFKLYTKNNCETECLSNYTLQSCGCVQFSLPRSPEARVCGLGKTFCCDQALSMLQQMDLLHEMNRSNNFLERCNCLSSCNTVYYNTEISQAQFDWRMLAERIRLISHEIDETELSLLTVHFKVSRVIPVRRSELYGVTDFLANCGGILGLFMGVSILSIVEILYYCTLKPFMARRRTDQAASVATRSKLILPPTGPARKEATKW</sequence>
<dbReference type="VEuPathDB" id="VectorBase:AALB003850"/>
<dbReference type="Pfam" id="PF00858">
    <property type="entry name" value="ASC"/>
    <property type="match status" value="1"/>
</dbReference>
<evidence type="ECO:0008006" key="15">
    <source>
        <dbReference type="Google" id="ProtNLM"/>
    </source>
</evidence>
<keyword evidence="14" id="KW-1185">Reference proteome</keyword>
<keyword evidence="8 12" id="KW-0406">Ion transport</keyword>
<evidence type="ECO:0000256" key="7">
    <source>
        <dbReference type="ARBA" id="ARBA00023053"/>
    </source>
</evidence>
<keyword evidence="7" id="KW-0915">Sodium</keyword>
<evidence type="ECO:0000256" key="5">
    <source>
        <dbReference type="ARBA" id="ARBA00022692"/>
    </source>
</evidence>
<evidence type="ECO:0000256" key="4">
    <source>
        <dbReference type="ARBA" id="ARBA00022461"/>
    </source>
</evidence>
<dbReference type="Gene3D" id="1.10.287.770">
    <property type="entry name" value="YojJ-like"/>
    <property type="match status" value="1"/>
</dbReference>
<evidence type="ECO:0000256" key="6">
    <source>
        <dbReference type="ARBA" id="ARBA00022989"/>
    </source>
</evidence>
<evidence type="ECO:0000256" key="3">
    <source>
        <dbReference type="ARBA" id="ARBA00022448"/>
    </source>
</evidence>
<evidence type="ECO:0000256" key="9">
    <source>
        <dbReference type="ARBA" id="ARBA00023136"/>
    </source>
</evidence>
<keyword evidence="9" id="KW-0472">Membrane</keyword>
<keyword evidence="5 12" id="KW-0812">Transmembrane</keyword>
<dbReference type="PANTHER" id="PTHR11690">
    <property type="entry name" value="AMILORIDE-SENSITIVE SODIUM CHANNEL-RELATED"/>
    <property type="match status" value="1"/>
</dbReference>